<evidence type="ECO:0000313" key="3">
    <source>
        <dbReference type="Proteomes" id="UP000266861"/>
    </source>
</evidence>
<feature type="compositionally biased region" description="Acidic residues" evidence="1">
    <location>
        <begin position="475"/>
        <end position="486"/>
    </location>
</feature>
<accession>A0A397J5M5</accession>
<dbReference type="OrthoDB" id="10688650at2759"/>
<proteinExistence type="predicted"/>
<dbReference type="Proteomes" id="UP000266861">
    <property type="component" value="Unassembled WGS sequence"/>
</dbReference>
<organism evidence="2 3">
    <name type="scientific">Diversispora epigaea</name>
    <dbReference type="NCBI Taxonomy" id="1348612"/>
    <lineage>
        <taxon>Eukaryota</taxon>
        <taxon>Fungi</taxon>
        <taxon>Fungi incertae sedis</taxon>
        <taxon>Mucoromycota</taxon>
        <taxon>Glomeromycotina</taxon>
        <taxon>Glomeromycetes</taxon>
        <taxon>Diversisporales</taxon>
        <taxon>Diversisporaceae</taxon>
        <taxon>Diversispora</taxon>
    </lineage>
</organism>
<evidence type="ECO:0000256" key="1">
    <source>
        <dbReference type="SAM" id="MobiDB-lite"/>
    </source>
</evidence>
<feature type="compositionally biased region" description="Basic and acidic residues" evidence="1">
    <location>
        <begin position="261"/>
        <end position="275"/>
    </location>
</feature>
<protein>
    <submittedName>
        <fullName evidence="2">Uncharacterized protein</fullName>
    </submittedName>
</protein>
<keyword evidence="3" id="KW-1185">Reference proteome</keyword>
<dbReference type="EMBL" id="PQFF01000113">
    <property type="protein sequence ID" value="RHZ81326.1"/>
    <property type="molecule type" value="Genomic_DNA"/>
</dbReference>
<name>A0A397J5M5_9GLOM</name>
<feature type="compositionally biased region" description="Low complexity" evidence="1">
    <location>
        <begin position="442"/>
        <end position="452"/>
    </location>
</feature>
<feature type="region of interest" description="Disordered" evidence="1">
    <location>
        <begin position="167"/>
        <end position="199"/>
    </location>
</feature>
<evidence type="ECO:0000313" key="2">
    <source>
        <dbReference type="EMBL" id="RHZ81326.1"/>
    </source>
</evidence>
<feature type="region of interest" description="Disordered" evidence="1">
    <location>
        <begin position="434"/>
        <end position="534"/>
    </location>
</feature>
<feature type="region of interest" description="Disordered" evidence="1">
    <location>
        <begin position="261"/>
        <end position="361"/>
    </location>
</feature>
<dbReference type="AlphaFoldDB" id="A0A397J5M5"/>
<dbReference type="STRING" id="1348612.A0A397J5M5"/>
<feature type="compositionally biased region" description="Low complexity" evidence="1">
    <location>
        <begin position="509"/>
        <end position="523"/>
    </location>
</feature>
<reference evidence="2 3" key="1">
    <citation type="submission" date="2018-08" db="EMBL/GenBank/DDBJ databases">
        <title>Genome and evolution of the arbuscular mycorrhizal fungus Diversispora epigaea (formerly Glomus versiforme) and its bacterial endosymbionts.</title>
        <authorList>
            <person name="Sun X."/>
            <person name="Fei Z."/>
            <person name="Harrison M."/>
        </authorList>
    </citation>
    <scope>NUCLEOTIDE SEQUENCE [LARGE SCALE GENOMIC DNA]</scope>
    <source>
        <strain evidence="2 3">IT104</strain>
    </source>
</reference>
<feature type="compositionally biased region" description="Basic and acidic residues" evidence="1">
    <location>
        <begin position="297"/>
        <end position="306"/>
    </location>
</feature>
<sequence length="574" mass="66019">METKIKLKVKVALGTTEKRIMILVNSGIAVGMLKNLITQRYSSIFGNNIMTPIINRIMTEDGYEVGNNDLVGDYFCQGDVILANGYQMSYEINKESCSVEDNVKNYGKRKFDTDQSSNCDESSINNNPSGIKRHQANYYLYENEINQINQQEYSGSYKNHNISNSNISNPNISNPNISNPNISNPNISNPNISNPNISNPNIPLIPDQYQINKKKECLDSIDLTISDINSHKELDFDNKEFNSKEFDDKLYDKELNVKELNVKEPNKESDSKESDNENFVGEELDNNEEINNSEPNDENHNNKEFDDKEIDNEELFDKELSDDEELDNKDELDDKELNNKEEFDDKELDDQELVNQKFDDKELDNQDLVDKKLDNKEFENNEFDGKKCRDHDSIIKQNIENVSYSNNNPVKDLINESLNNNNNQDIILNNNKQQQKEVHLTNSDSSIDNSDSVYRRSVNTSDESKDNDSDKSESSESDDEDGEDENTDKTTSTNLANPIKYNKFKKPPKNLQNIQNTQNLNKISKSGFKKSSEQNSDLLVNKKIKKQKRLKLEDLMGQSKAIYPSLYKQNKKKK</sequence>
<comment type="caution">
    <text evidence="2">The sequence shown here is derived from an EMBL/GenBank/DDBJ whole genome shotgun (WGS) entry which is preliminary data.</text>
</comment>
<feature type="compositionally biased region" description="Acidic residues" evidence="1">
    <location>
        <begin position="307"/>
        <end position="334"/>
    </location>
</feature>
<feature type="compositionally biased region" description="Basic and acidic residues" evidence="1">
    <location>
        <begin position="462"/>
        <end position="474"/>
    </location>
</feature>
<gene>
    <name evidence="2" type="ORF">Glove_121g86</name>
</gene>